<name>A0A5E4D513_MARMO</name>
<sequence length="62" mass="6808">VCSIKIKARNHPGTEASSVSKSGCSLNPKAHWRKKPLGFSIPQWDTRNVEGEAEVAGSLLWF</sequence>
<gene>
    <name evidence="1" type="ORF">MONAX_5E039703</name>
</gene>
<proteinExistence type="predicted"/>
<reference evidence="1" key="1">
    <citation type="submission" date="2019-04" db="EMBL/GenBank/DDBJ databases">
        <authorList>
            <person name="Alioto T."/>
            <person name="Alioto T."/>
        </authorList>
    </citation>
    <scope>NUCLEOTIDE SEQUENCE [LARGE SCALE GENOMIC DNA]</scope>
</reference>
<organism evidence="1 2">
    <name type="scientific">Marmota monax</name>
    <name type="common">Woodchuck</name>
    <dbReference type="NCBI Taxonomy" id="9995"/>
    <lineage>
        <taxon>Eukaryota</taxon>
        <taxon>Metazoa</taxon>
        <taxon>Chordata</taxon>
        <taxon>Craniata</taxon>
        <taxon>Vertebrata</taxon>
        <taxon>Euteleostomi</taxon>
        <taxon>Mammalia</taxon>
        <taxon>Eutheria</taxon>
        <taxon>Euarchontoglires</taxon>
        <taxon>Glires</taxon>
        <taxon>Rodentia</taxon>
        <taxon>Sciuromorpha</taxon>
        <taxon>Sciuridae</taxon>
        <taxon>Xerinae</taxon>
        <taxon>Marmotini</taxon>
        <taxon>Marmota</taxon>
    </lineage>
</organism>
<feature type="non-terminal residue" evidence="1">
    <location>
        <position position="1"/>
    </location>
</feature>
<dbReference type="EMBL" id="CABDUW010002914">
    <property type="protein sequence ID" value="VTJ88332.1"/>
    <property type="molecule type" value="Genomic_DNA"/>
</dbReference>
<evidence type="ECO:0000313" key="1">
    <source>
        <dbReference type="EMBL" id="VTJ88332.1"/>
    </source>
</evidence>
<comment type="caution">
    <text evidence="1">The sequence shown here is derived from an EMBL/GenBank/DDBJ whole genome shotgun (WGS) entry which is preliminary data.</text>
</comment>
<dbReference type="AlphaFoldDB" id="A0A5E4D513"/>
<keyword evidence="2" id="KW-1185">Reference proteome</keyword>
<accession>A0A5E4D513</accession>
<protein>
    <submittedName>
        <fullName evidence="1">Uncharacterized protein</fullName>
    </submittedName>
</protein>
<evidence type="ECO:0000313" key="2">
    <source>
        <dbReference type="Proteomes" id="UP000335636"/>
    </source>
</evidence>
<dbReference type="Proteomes" id="UP000335636">
    <property type="component" value="Unassembled WGS sequence"/>
</dbReference>